<sequence length="546" mass="61330">MDSGRWRAEEFSARFHPDLTAISEQPSEEIVQRDAFERLKRSSEPVNWSTGSGVSDQGSSHASEKCVKARTRRSERSFAEQVPQRDGRYWFHPPPPLPDSGHFDVNAYSEERRSLSAYCDFHSSLPEASYRASDSKDGDQLEQATPMQHVHSPVQHRGHQDPFPRYVLATFLTALAVVCAAAVFVDIKWRAQDGSDQSPTVSHGDAPATASVADNHTEKHHIASLRSTTISSATPVPRMLGKKYFAPSSVSPLMEREMPEHGASVTAFSATDAVEFTSRKTKGHVITRRHRFASGRLYTNYSKRLVTTTPHAFASKSRPHVLSAPIQKPANHRCGVAFYTYCSETRHDVYYQHATRSCVPTLTDHVQVCNHSPNRFATLQACQQSCIHSELPSESCFERTLFAWCRRQDVSATWWSFDGKHCRPWHFPKGLCPDFAEADVFASQHECMRRCFPLRRVSFRRQAGRRRSAPCRRPKAGTVCDVDVVKFPYFADISPGNGRVRCLKSSASHLLDHRCLVGSNRFLSETACKRTCVDSGPGKSPKYILA</sequence>
<evidence type="ECO:0000313" key="2">
    <source>
        <dbReference type="Proteomes" id="UP000821865"/>
    </source>
</evidence>
<reference evidence="1" key="1">
    <citation type="submission" date="2020-05" db="EMBL/GenBank/DDBJ databases">
        <title>Large-scale comparative analyses of tick genomes elucidate their genetic diversity and vector capacities.</title>
        <authorList>
            <person name="Jia N."/>
            <person name="Wang J."/>
            <person name="Shi W."/>
            <person name="Du L."/>
            <person name="Sun Y."/>
            <person name="Zhan W."/>
            <person name="Jiang J."/>
            <person name="Wang Q."/>
            <person name="Zhang B."/>
            <person name="Ji P."/>
            <person name="Sakyi L.B."/>
            <person name="Cui X."/>
            <person name="Yuan T."/>
            <person name="Jiang B."/>
            <person name="Yang W."/>
            <person name="Lam T.T.-Y."/>
            <person name="Chang Q."/>
            <person name="Ding S."/>
            <person name="Wang X."/>
            <person name="Zhu J."/>
            <person name="Ruan X."/>
            <person name="Zhao L."/>
            <person name="Wei J."/>
            <person name="Que T."/>
            <person name="Du C."/>
            <person name="Cheng J."/>
            <person name="Dai P."/>
            <person name="Han X."/>
            <person name="Huang E."/>
            <person name="Gao Y."/>
            <person name="Liu J."/>
            <person name="Shao H."/>
            <person name="Ye R."/>
            <person name="Li L."/>
            <person name="Wei W."/>
            <person name="Wang X."/>
            <person name="Wang C."/>
            <person name="Yang T."/>
            <person name="Huo Q."/>
            <person name="Li W."/>
            <person name="Guo W."/>
            <person name="Chen H."/>
            <person name="Zhou L."/>
            <person name="Ni X."/>
            <person name="Tian J."/>
            <person name="Zhou Y."/>
            <person name="Sheng Y."/>
            <person name="Liu T."/>
            <person name="Pan Y."/>
            <person name="Xia L."/>
            <person name="Li J."/>
            <person name="Zhao F."/>
            <person name="Cao W."/>
        </authorList>
    </citation>
    <scope>NUCLEOTIDE SEQUENCE</scope>
    <source>
        <strain evidence="1">Dsil-2018</strain>
    </source>
</reference>
<comment type="caution">
    <text evidence="1">The sequence shown here is derived from an EMBL/GenBank/DDBJ whole genome shotgun (WGS) entry which is preliminary data.</text>
</comment>
<gene>
    <name evidence="1" type="ORF">HPB49_019616</name>
</gene>
<accession>A0ACB8CAX9</accession>
<organism evidence="1 2">
    <name type="scientific">Dermacentor silvarum</name>
    <name type="common">Tick</name>
    <dbReference type="NCBI Taxonomy" id="543639"/>
    <lineage>
        <taxon>Eukaryota</taxon>
        <taxon>Metazoa</taxon>
        <taxon>Ecdysozoa</taxon>
        <taxon>Arthropoda</taxon>
        <taxon>Chelicerata</taxon>
        <taxon>Arachnida</taxon>
        <taxon>Acari</taxon>
        <taxon>Parasitiformes</taxon>
        <taxon>Ixodida</taxon>
        <taxon>Ixodoidea</taxon>
        <taxon>Ixodidae</taxon>
        <taxon>Rhipicephalinae</taxon>
        <taxon>Dermacentor</taxon>
    </lineage>
</organism>
<keyword evidence="2" id="KW-1185">Reference proteome</keyword>
<name>A0ACB8CAX9_DERSI</name>
<dbReference type="Proteomes" id="UP000821865">
    <property type="component" value="Chromosome 8"/>
</dbReference>
<evidence type="ECO:0000313" key="1">
    <source>
        <dbReference type="EMBL" id="KAH7938063.1"/>
    </source>
</evidence>
<dbReference type="EMBL" id="CM023477">
    <property type="protein sequence ID" value="KAH7938063.1"/>
    <property type="molecule type" value="Genomic_DNA"/>
</dbReference>
<protein>
    <submittedName>
        <fullName evidence="1">Uncharacterized protein</fullName>
    </submittedName>
</protein>
<proteinExistence type="predicted"/>